<dbReference type="SUPFAM" id="SSF46955">
    <property type="entry name" value="Putative DNA-binding domain"/>
    <property type="match status" value="1"/>
</dbReference>
<dbReference type="OrthoDB" id="9806513at2"/>
<dbReference type="InterPro" id="IPR009061">
    <property type="entry name" value="DNA-bd_dom_put_sf"/>
</dbReference>
<gene>
    <name evidence="2" type="ORF">AYR63_04500</name>
</gene>
<dbReference type="AlphaFoldDB" id="A0A1B2IWN9"/>
<evidence type="ECO:0000313" key="3">
    <source>
        <dbReference type="Proteomes" id="UP000093267"/>
    </source>
</evidence>
<name>A0A1B2IWN9_9LACO</name>
<accession>A0A1B2IWN9</accession>
<dbReference type="InterPro" id="IPR000551">
    <property type="entry name" value="MerR-type_HTH_dom"/>
</dbReference>
<proteinExistence type="predicted"/>
<protein>
    <recommendedName>
        <fullName evidence="1">HTH merR-type domain-containing protein</fullName>
    </recommendedName>
</protein>
<dbReference type="Proteomes" id="UP000093267">
    <property type="component" value="Chromosome"/>
</dbReference>
<evidence type="ECO:0000259" key="1">
    <source>
        <dbReference type="Pfam" id="PF13411"/>
    </source>
</evidence>
<evidence type="ECO:0000313" key="2">
    <source>
        <dbReference type="EMBL" id="ANZ66465.1"/>
    </source>
</evidence>
<dbReference type="KEGG" id="lpd:AYR62_13265"/>
<dbReference type="GO" id="GO:0003677">
    <property type="term" value="F:DNA binding"/>
    <property type="evidence" value="ECO:0007669"/>
    <property type="project" value="InterPro"/>
</dbReference>
<feature type="domain" description="HTH merR-type" evidence="1">
    <location>
        <begin position="29"/>
        <end position="85"/>
    </location>
</feature>
<dbReference type="RefSeq" id="WP_054711985.1">
    <property type="nucleotide sequence ID" value="NZ_CP014915.1"/>
</dbReference>
<dbReference type="STRING" id="240427.AYR62_13265"/>
<dbReference type="EMBL" id="CP014924">
    <property type="protein sequence ID" value="ANZ66465.1"/>
    <property type="molecule type" value="Genomic_DNA"/>
</dbReference>
<dbReference type="Gene3D" id="1.10.1660.10">
    <property type="match status" value="1"/>
</dbReference>
<keyword evidence="3" id="KW-1185">Reference proteome</keyword>
<sequence>MKPFNEFSDWAAFFKEISQPEGIVLGTADLVKATGVSSSQIRYWVQQGYVKTVDDDEKRSHKFSYRAVFRVRAIKYFLDKGYTLAFAAEQVSYFNRLNIRLQQIVLDRMTDMSADADGNVEIALGSVDAHDELKLTLTPDGQTRFWTVRHEAPNK</sequence>
<organism evidence="2 3">
    <name type="scientific">Secundilactobacillus paracollinoides</name>
    <dbReference type="NCBI Taxonomy" id="240427"/>
    <lineage>
        <taxon>Bacteria</taxon>
        <taxon>Bacillati</taxon>
        <taxon>Bacillota</taxon>
        <taxon>Bacilli</taxon>
        <taxon>Lactobacillales</taxon>
        <taxon>Lactobacillaceae</taxon>
        <taxon>Secundilactobacillus</taxon>
    </lineage>
</organism>
<dbReference type="Pfam" id="PF13411">
    <property type="entry name" value="MerR_1"/>
    <property type="match status" value="1"/>
</dbReference>
<reference evidence="2 3" key="1">
    <citation type="submission" date="2016-03" db="EMBL/GenBank/DDBJ databases">
        <title>Pediococcus and Lactobacillus from brewery environment - whole genome sequencing and assembly.</title>
        <authorList>
            <person name="Behr J."/>
            <person name="Geissler A.J."/>
            <person name="Vogel R.F."/>
        </authorList>
    </citation>
    <scope>NUCLEOTIDE SEQUENCE [LARGE SCALE GENOMIC DNA]</scope>
    <source>
        <strain evidence="2 3">TMW 1.1995</strain>
    </source>
</reference>
<dbReference type="GO" id="GO:0006355">
    <property type="term" value="P:regulation of DNA-templated transcription"/>
    <property type="evidence" value="ECO:0007669"/>
    <property type="project" value="InterPro"/>
</dbReference>